<dbReference type="Gene3D" id="1.25.10.90">
    <property type="match status" value="1"/>
</dbReference>
<protein>
    <submittedName>
        <fullName evidence="1">DNA alkylation repair protein</fullName>
    </submittedName>
</protein>
<name>A0A9D1LCE6_9FIRM</name>
<proteinExistence type="predicted"/>
<gene>
    <name evidence="1" type="ORF">IAC53_02395</name>
</gene>
<dbReference type="Proteomes" id="UP000824071">
    <property type="component" value="Unassembled WGS sequence"/>
</dbReference>
<dbReference type="PANTHER" id="PTHR34070">
    <property type="entry name" value="ARMADILLO-TYPE FOLD"/>
    <property type="match status" value="1"/>
</dbReference>
<organism evidence="1 2">
    <name type="scientific">Candidatus Fimenecus excrementigallinarum</name>
    <dbReference type="NCBI Taxonomy" id="2840816"/>
    <lineage>
        <taxon>Bacteria</taxon>
        <taxon>Bacillati</taxon>
        <taxon>Bacillota</taxon>
        <taxon>Clostridia</taxon>
        <taxon>Candidatus Fimenecus</taxon>
    </lineage>
</organism>
<accession>A0A9D1LCE6</accession>
<sequence>MELRAELAALADESYKNFQSRLIPNVDPARIFGVRIPKLRALAKTLETDDFGWDFYEEQMLHGLYIGYCGLPFEKRLQLLDDFVPRIDNWAVCDCAVSSMRFIKKDRAAFSRWLQGYMSSDREYELRFCVVVRMHAYLTAAYIDETLSYLRGLQSDFYYVQMAVAWALATAFVPYRERVLAILEAQTLQPAVQNRTIGKICDSLRVDAQDKQLVRQLRR</sequence>
<evidence type="ECO:0000313" key="2">
    <source>
        <dbReference type="Proteomes" id="UP000824071"/>
    </source>
</evidence>
<dbReference type="CDD" id="cd06561">
    <property type="entry name" value="AlkD_like"/>
    <property type="match status" value="1"/>
</dbReference>
<dbReference type="PANTHER" id="PTHR34070:SF1">
    <property type="entry name" value="DNA ALKYLATION REPAIR PROTEIN"/>
    <property type="match status" value="1"/>
</dbReference>
<evidence type="ECO:0000313" key="1">
    <source>
        <dbReference type="EMBL" id="HIU35443.1"/>
    </source>
</evidence>
<reference evidence="1" key="1">
    <citation type="submission" date="2020-10" db="EMBL/GenBank/DDBJ databases">
        <authorList>
            <person name="Gilroy R."/>
        </authorList>
    </citation>
    <scope>NUCLEOTIDE SEQUENCE</scope>
    <source>
        <strain evidence="1">ChiGjej1B1-19959</strain>
    </source>
</reference>
<dbReference type="AlphaFoldDB" id="A0A9D1LCE6"/>
<dbReference type="Pfam" id="PF08713">
    <property type="entry name" value="DNA_alkylation"/>
    <property type="match status" value="1"/>
</dbReference>
<dbReference type="EMBL" id="DVMW01000023">
    <property type="protein sequence ID" value="HIU35443.1"/>
    <property type="molecule type" value="Genomic_DNA"/>
</dbReference>
<comment type="caution">
    <text evidence="1">The sequence shown here is derived from an EMBL/GenBank/DDBJ whole genome shotgun (WGS) entry which is preliminary data.</text>
</comment>
<dbReference type="InterPro" id="IPR014825">
    <property type="entry name" value="DNA_alkylation"/>
</dbReference>
<dbReference type="SUPFAM" id="SSF48371">
    <property type="entry name" value="ARM repeat"/>
    <property type="match status" value="1"/>
</dbReference>
<reference evidence="1" key="2">
    <citation type="journal article" date="2021" name="PeerJ">
        <title>Extensive microbial diversity within the chicken gut microbiome revealed by metagenomics and culture.</title>
        <authorList>
            <person name="Gilroy R."/>
            <person name="Ravi A."/>
            <person name="Getino M."/>
            <person name="Pursley I."/>
            <person name="Horton D.L."/>
            <person name="Alikhan N.F."/>
            <person name="Baker D."/>
            <person name="Gharbi K."/>
            <person name="Hall N."/>
            <person name="Watson M."/>
            <person name="Adriaenssens E.M."/>
            <person name="Foster-Nyarko E."/>
            <person name="Jarju S."/>
            <person name="Secka A."/>
            <person name="Antonio M."/>
            <person name="Oren A."/>
            <person name="Chaudhuri R.R."/>
            <person name="La Ragione R."/>
            <person name="Hildebrand F."/>
            <person name="Pallen M.J."/>
        </authorList>
    </citation>
    <scope>NUCLEOTIDE SEQUENCE</scope>
    <source>
        <strain evidence="1">ChiGjej1B1-19959</strain>
    </source>
</reference>
<dbReference type="InterPro" id="IPR016024">
    <property type="entry name" value="ARM-type_fold"/>
</dbReference>